<evidence type="ECO:0000256" key="1">
    <source>
        <dbReference type="ARBA" id="ARBA00023015"/>
    </source>
</evidence>
<comment type="caution">
    <text evidence="7">The sequence shown here is derived from an EMBL/GenBank/DDBJ whole genome shotgun (WGS) entry which is preliminary data.</text>
</comment>
<keyword evidence="2 7" id="KW-0238">DNA-binding</keyword>
<dbReference type="Gene3D" id="3.40.50.2300">
    <property type="match status" value="1"/>
</dbReference>
<dbReference type="GO" id="GO:0043565">
    <property type="term" value="F:sequence-specific DNA binding"/>
    <property type="evidence" value="ECO:0007669"/>
    <property type="project" value="InterPro"/>
</dbReference>
<dbReference type="InterPro" id="IPR018060">
    <property type="entry name" value="HTH_AraC"/>
</dbReference>
<name>W4Q458_9BACI</name>
<proteinExistence type="predicted"/>
<evidence type="ECO:0000256" key="2">
    <source>
        <dbReference type="ARBA" id="ARBA00023125"/>
    </source>
</evidence>
<evidence type="ECO:0000256" key="3">
    <source>
        <dbReference type="ARBA" id="ARBA00023163"/>
    </source>
</evidence>
<accession>W4Q458</accession>
<dbReference type="AlphaFoldDB" id="W4Q458"/>
<gene>
    <name evidence="7" type="ORF">JCM9140_2831</name>
</gene>
<dbReference type="GO" id="GO:0003700">
    <property type="term" value="F:DNA-binding transcription factor activity"/>
    <property type="evidence" value="ECO:0007669"/>
    <property type="project" value="InterPro"/>
</dbReference>
<protein>
    <submittedName>
        <fullName evidence="7">DNA-binding response regulator</fullName>
    </submittedName>
</protein>
<dbReference type="PROSITE" id="PS00041">
    <property type="entry name" value="HTH_ARAC_FAMILY_1"/>
    <property type="match status" value="1"/>
</dbReference>
<keyword evidence="4" id="KW-0597">Phosphoprotein</keyword>
<dbReference type="Pfam" id="PF12833">
    <property type="entry name" value="HTH_18"/>
    <property type="match status" value="1"/>
</dbReference>
<dbReference type="SMART" id="SM00342">
    <property type="entry name" value="HTH_ARAC"/>
    <property type="match status" value="1"/>
</dbReference>
<evidence type="ECO:0000313" key="7">
    <source>
        <dbReference type="EMBL" id="GAE26740.1"/>
    </source>
</evidence>
<dbReference type="InterPro" id="IPR011006">
    <property type="entry name" value="CheY-like_superfamily"/>
</dbReference>
<sequence length="235" mass="27439">MRVLVLDDEPLELDQIEILIHDHFPTWVVKKAQNYTEAMEVVDRSLQEDQPMQLALIDVKLPGRNGLEVAEKIKARIPQIDFIVVSAFQNFDYAKKSIQLKVVDYLVKPVIEKEFVTVLQSYVHEHPEYEIHSEVVQKMIRIVQSSYQDSLKLSDIAKELHMNANYMSRLFSEEVGKSFSDYLLGYRIEMAKSLLVKHKDWSIQRVAEDCGFNSQHYFSTTFKKLVNQTPKAFRK</sequence>
<dbReference type="Gene3D" id="1.10.10.60">
    <property type="entry name" value="Homeodomain-like"/>
    <property type="match status" value="2"/>
</dbReference>
<dbReference type="SUPFAM" id="SSF52172">
    <property type="entry name" value="CheY-like"/>
    <property type="match status" value="1"/>
</dbReference>
<dbReference type="PANTHER" id="PTHR43280">
    <property type="entry name" value="ARAC-FAMILY TRANSCRIPTIONAL REGULATOR"/>
    <property type="match status" value="1"/>
</dbReference>
<evidence type="ECO:0000313" key="8">
    <source>
        <dbReference type="Proteomes" id="UP000018890"/>
    </source>
</evidence>
<reference evidence="7" key="1">
    <citation type="journal article" date="2014" name="Genome Announc.">
        <title>Draft Genome Sequences of Three Alkaliphilic Bacillus Strains, Bacillus wakoensis JCM 9140T, Bacillus akibai JCM 9157T, and Bacillus hemicellulosilyticus JCM 9152T.</title>
        <authorList>
            <person name="Yuki M."/>
            <person name="Oshima K."/>
            <person name="Suda W."/>
            <person name="Oshida Y."/>
            <person name="Kitamura K."/>
            <person name="Iida T."/>
            <person name="Hattori M."/>
            <person name="Ohkuma M."/>
        </authorList>
    </citation>
    <scope>NUCLEOTIDE SEQUENCE [LARGE SCALE GENOMIC DNA]</scope>
    <source>
        <strain evidence="7">JCM 9140</strain>
    </source>
</reference>
<dbReference type="RefSeq" id="WP_034746944.1">
    <property type="nucleotide sequence ID" value="NZ_BAUT01000031.1"/>
</dbReference>
<evidence type="ECO:0000256" key="4">
    <source>
        <dbReference type="PROSITE-ProRule" id="PRU00169"/>
    </source>
</evidence>
<dbReference type="PROSITE" id="PS01124">
    <property type="entry name" value="HTH_ARAC_FAMILY_2"/>
    <property type="match status" value="1"/>
</dbReference>
<keyword evidence="1" id="KW-0805">Transcription regulation</keyword>
<feature type="domain" description="Response regulatory" evidence="6">
    <location>
        <begin position="2"/>
        <end position="123"/>
    </location>
</feature>
<dbReference type="Proteomes" id="UP000018890">
    <property type="component" value="Unassembled WGS sequence"/>
</dbReference>
<dbReference type="SMART" id="SM00448">
    <property type="entry name" value="REC"/>
    <property type="match status" value="1"/>
</dbReference>
<evidence type="ECO:0000259" key="6">
    <source>
        <dbReference type="PROSITE" id="PS50110"/>
    </source>
</evidence>
<dbReference type="EMBL" id="BAUT01000031">
    <property type="protein sequence ID" value="GAE26740.1"/>
    <property type="molecule type" value="Genomic_DNA"/>
</dbReference>
<dbReference type="STRING" id="1236970.JCM9140_2831"/>
<feature type="domain" description="HTH araC/xylS-type" evidence="5">
    <location>
        <begin position="137"/>
        <end position="235"/>
    </location>
</feature>
<dbReference type="PRINTS" id="PR00032">
    <property type="entry name" value="HTHARAC"/>
</dbReference>
<dbReference type="OrthoDB" id="9788446at2"/>
<dbReference type="InterPro" id="IPR020449">
    <property type="entry name" value="Tscrpt_reg_AraC-type_HTH"/>
</dbReference>
<dbReference type="SUPFAM" id="SSF46689">
    <property type="entry name" value="Homeodomain-like"/>
    <property type="match status" value="2"/>
</dbReference>
<evidence type="ECO:0000259" key="5">
    <source>
        <dbReference type="PROSITE" id="PS01124"/>
    </source>
</evidence>
<dbReference type="InterPro" id="IPR009057">
    <property type="entry name" value="Homeodomain-like_sf"/>
</dbReference>
<dbReference type="CDD" id="cd17536">
    <property type="entry name" value="REC_YesN-like"/>
    <property type="match status" value="1"/>
</dbReference>
<dbReference type="InterPro" id="IPR001789">
    <property type="entry name" value="Sig_transdc_resp-reg_receiver"/>
</dbReference>
<dbReference type="InterPro" id="IPR018062">
    <property type="entry name" value="HTH_AraC-typ_CS"/>
</dbReference>
<dbReference type="GO" id="GO:0000160">
    <property type="term" value="P:phosphorelay signal transduction system"/>
    <property type="evidence" value="ECO:0007669"/>
    <property type="project" value="InterPro"/>
</dbReference>
<organism evidence="7 8">
    <name type="scientific">Halalkalibacter wakoensis JCM 9140</name>
    <dbReference type="NCBI Taxonomy" id="1236970"/>
    <lineage>
        <taxon>Bacteria</taxon>
        <taxon>Bacillati</taxon>
        <taxon>Bacillota</taxon>
        <taxon>Bacilli</taxon>
        <taxon>Bacillales</taxon>
        <taxon>Bacillaceae</taxon>
        <taxon>Halalkalibacter</taxon>
    </lineage>
</organism>
<dbReference type="PROSITE" id="PS50110">
    <property type="entry name" value="RESPONSE_REGULATORY"/>
    <property type="match status" value="1"/>
</dbReference>
<dbReference type="PANTHER" id="PTHR43280:SF10">
    <property type="entry name" value="REGULATORY PROTEIN POCR"/>
    <property type="match status" value="1"/>
</dbReference>
<keyword evidence="8" id="KW-1185">Reference proteome</keyword>
<feature type="modified residue" description="4-aspartylphosphate" evidence="4">
    <location>
        <position position="58"/>
    </location>
</feature>
<dbReference type="Pfam" id="PF00072">
    <property type="entry name" value="Response_reg"/>
    <property type="match status" value="1"/>
</dbReference>
<keyword evidence="3" id="KW-0804">Transcription</keyword>